<dbReference type="GO" id="GO:0042601">
    <property type="term" value="C:endospore-forming forespore"/>
    <property type="evidence" value="ECO:0007669"/>
    <property type="project" value="TreeGrafter"/>
</dbReference>
<dbReference type="InterPro" id="IPR049539">
    <property type="entry name" value="SPL"/>
</dbReference>
<evidence type="ECO:0000313" key="2">
    <source>
        <dbReference type="Proteomes" id="UP000324209"/>
    </source>
</evidence>
<dbReference type="PANTHER" id="PTHR37822:SF2">
    <property type="entry name" value="SPORE PHOTOPRODUCT LYASE"/>
    <property type="match status" value="1"/>
</dbReference>
<dbReference type="Gene3D" id="3.80.30.30">
    <property type="match status" value="1"/>
</dbReference>
<accession>A0A5C1QQU9</accession>
<dbReference type="EMBL" id="CP036150">
    <property type="protein sequence ID" value="QEN09609.1"/>
    <property type="molecule type" value="Genomic_DNA"/>
</dbReference>
<reference evidence="1 2" key="1">
    <citation type="submission" date="2019-02" db="EMBL/GenBank/DDBJ databases">
        <title>Complete Genome Sequence and Methylome Analysis of free living Spirochaetas.</title>
        <authorList>
            <person name="Fomenkov A."/>
            <person name="Dubinina G."/>
            <person name="Leshcheva N."/>
            <person name="Mikheeva N."/>
            <person name="Grabovich M."/>
            <person name="Vincze T."/>
            <person name="Roberts R.J."/>
        </authorList>
    </citation>
    <scope>NUCLEOTIDE SEQUENCE [LARGE SCALE GENOMIC DNA]</scope>
    <source>
        <strain evidence="1 2">K2</strain>
    </source>
</reference>
<dbReference type="GO" id="GO:1904047">
    <property type="term" value="F:S-adenosyl-L-methionine binding"/>
    <property type="evidence" value="ECO:0007669"/>
    <property type="project" value="TreeGrafter"/>
</dbReference>
<proteinExistence type="predicted"/>
<dbReference type="OrthoDB" id="368646at2"/>
<dbReference type="AlphaFoldDB" id="A0A5C1QQU9"/>
<dbReference type="RefSeq" id="WP_149487683.1">
    <property type="nucleotide sequence ID" value="NZ_CP036150.1"/>
</dbReference>
<keyword evidence="2" id="KW-1185">Reference proteome</keyword>
<dbReference type="GO" id="GO:0051539">
    <property type="term" value="F:4 iron, 4 sulfur cluster binding"/>
    <property type="evidence" value="ECO:0007669"/>
    <property type="project" value="TreeGrafter"/>
</dbReference>
<dbReference type="KEGG" id="ock:EXM22_17065"/>
<organism evidence="1 2">
    <name type="scientific">Oceanispirochaeta crateris</name>
    <dbReference type="NCBI Taxonomy" id="2518645"/>
    <lineage>
        <taxon>Bacteria</taxon>
        <taxon>Pseudomonadati</taxon>
        <taxon>Spirochaetota</taxon>
        <taxon>Spirochaetia</taxon>
        <taxon>Spirochaetales</taxon>
        <taxon>Spirochaetaceae</taxon>
        <taxon>Oceanispirochaeta</taxon>
    </lineage>
</organism>
<dbReference type="Pfam" id="PF20903">
    <property type="entry name" value="SPL"/>
    <property type="match status" value="1"/>
</dbReference>
<dbReference type="Proteomes" id="UP000324209">
    <property type="component" value="Chromosome"/>
</dbReference>
<dbReference type="PANTHER" id="PTHR37822">
    <property type="entry name" value="SPORE PHOTOPRODUCT LYASE-RELATED"/>
    <property type="match status" value="1"/>
</dbReference>
<evidence type="ECO:0000313" key="1">
    <source>
        <dbReference type="EMBL" id="QEN09609.1"/>
    </source>
</evidence>
<gene>
    <name evidence="1" type="ORF">EXM22_17065</name>
</gene>
<dbReference type="GO" id="GO:0003913">
    <property type="term" value="F:DNA photolyase activity"/>
    <property type="evidence" value="ECO:0007669"/>
    <property type="project" value="TreeGrafter"/>
</dbReference>
<protein>
    <recommendedName>
        <fullName evidence="3">DNA photolyase</fullName>
    </recommendedName>
</protein>
<sequence length="422" mass="49107">MDNKLTQFRGSREYLTLSEKNRIFLETLCGHWQFSVQQIRQIIRMTRDLETWDEASLEKLWGESEPIKPGDRGEKEKRFKAFSDSWRSLRDAPKDYSHFSPGRIEHPSPGFQAIEDDRRILGDCPVASPKTRCCNLKTLDAVINCGFDCSYCSIQSFYTENKILFHSGLKEKLSRLNLDPDKTWHIGTGQSSDSLMWGNRDGLLEDLCSFGRDNPNVILELKTKSDNINELLEMDVPPNMLLTWSLNTPTIIAAEERLTASLDHRLKAARRVADRGIPVGFHLHPMVWYKGWEEEYKALTATMTEMFHPSEVVCVSLGTLTFIKPVLKKLRERPIHSKILQMPLEEAAGKWSYPLKIKEDLFKTTASGLQSWQKDVFFYMCMEDPQLWEPVFNKSYRDNDEFEKDMLYNYQKKISAIQNRRR</sequence>
<evidence type="ECO:0008006" key="3">
    <source>
        <dbReference type="Google" id="ProtNLM"/>
    </source>
</evidence>
<name>A0A5C1QQU9_9SPIO</name>